<comment type="caution">
    <text evidence="1">The sequence shown here is derived from an EMBL/GenBank/DDBJ whole genome shotgun (WGS) entry which is preliminary data.</text>
</comment>
<protein>
    <submittedName>
        <fullName evidence="1">Pyrophosphate--fructose 6-phosphate 1-phosphotransferase subunit alpha 1-like protein</fullName>
    </submittedName>
</protein>
<sequence length="145" mass="15519">MPDEHIDGYYPRKRIRLALGGNESPGESTFLRSTGSDADELTDTSASIDFHSKGMEAMNGPSNDASCYFMKATGLGSPKPINLCIEEQDYIGSINLVQDYLDKISNIVKSGGSQDVLKAALSAMEHVTDMLTGISSSSAVAHSRL</sequence>
<keyword evidence="2" id="KW-1185">Reference proteome</keyword>
<evidence type="ECO:0000313" key="2">
    <source>
        <dbReference type="Proteomes" id="UP000623129"/>
    </source>
</evidence>
<dbReference type="EMBL" id="SWLB01000013">
    <property type="protein sequence ID" value="KAF3331254.1"/>
    <property type="molecule type" value="Genomic_DNA"/>
</dbReference>
<gene>
    <name evidence="1" type="ORF">FCM35_KLT04608</name>
</gene>
<dbReference type="AlphaFoldDB" id="A0A833QX23"/>
<name>A0A833QX23_9POAL</name>
<evidence type="ECO:0000313" key="1">
    <source>
        <dbReference type="EMBL" id="KAF3331254.1"/>
    </source>
</evidence>
<dbReference type="OrthoDB" id="537915at2759"/>
<keyword evidence="1" id="KW-0808">Transferase</keyword>
<dbReference type="Proteomes" id="UP000623129">
    <property type="component" value="Unassembled WGS sequence"/>
</dbReference>
<dbReference type="GO" id="GO:0016740">
    <property type="term" value="F:transferase activity"/>
    <property type="evidence" value="ECO:0007669"/>
    <property type="project" value="UniProtKB-KW"/>
</dbReference>
<proteinExistence type="predicted"/>
<organism evidence="1 2">
    <name type="scientific">Carex littledalei</name>
    <dbReference type="NCBI Taxonomy" id="544730"/>
    <lineage>
        <taxon>Eukaryota</taxon>
        <taxon>Viridiplantae</taxon>
        <taxon>Streptophyta</taxon>
        <taxon>Embryophyta</taxon>
        <taxon>Tracheophyta</taxon>
        <taxon>Spermatophyta</taxon>
        <taxon>Magnoliopsida</taxon>
        <taxon>Liliopsida</taxon>
        <taxon>Poales</taxon>
        <taxon>Cyperaceae</taxon>
        <taxon>Cyperoideae</taxon>
        <taxon>Cariceae</taxon>
        <taxon>Carex</taxon>
        <taxon>Carex subgen. Euthyceras</taxon>
    </lineage>
</organism>
<accession>A0A833QX23</accession>
<reference evidence="1" key="1">
    <citation type="submission" date="2020-01" db="EMBL/GenBank/DDBJ databases">
        <title>Genome sequence of Kobresia littledalei, the first chromosome-level genome in the family Cyperaceae.</title>
        <authorList>
            <person name="Qu G."/>
        </authorList>
    </citation>
    <scope>NUCLEOTIDE SEQUENCE</scope>
    <source>
        <strain evidence="1">C.B.Clarke</strain>
        <tissue evidence="1">Leaf</tissue>
    </source>
</reference>